<keyword evidence="3" id="KW-1185">Reference proteome</keyword>
<dbReference type="SMART" id="SM00849">
    <property type="entry name" value="Lactamase_B"/>
    <property type="match status" value="1"/>
</dbReference>
<dbReference type="Gene3D" id="3.60.15.10">
    <property type="entry name" value="Ribonuclease Z/Hydroxyacylglutathione hydrolase-like"/>
    <property type="match status" value="1"/>
</dbReference>
<dbReference type="GO" id="GO:0006198">
    <property type="term" value="P:cAMP catabolic process"/>
    <property type="evidence" value="ECO:0007669"/>
    <property type="project" value="InterPro"/>
</dbReference>
<dbReference type="Pfam" id="PF12706">
    <property type="entry name" value="Lactamase_B_2"/>
    <property type="match status" value="1"/>
</dbReference>
<dbReference type="InterPro" id="IPR001279">
    <property type="entry name" value="Metallo-B-lactamas"/>
</dbReference>
<dbReference type="SUPFAM" id="SSF56281">
    <property type="entry name" value="Metallo-hydrolase/oxidoreductase"/>
    <property type="match status" value="1"/>
</dbReference>
<evidence type="ECO:0000313" key="2">
    <source>
        <dbReference type="EMBL" id="MBQ0961988.1"/>
    </source>
</evidence>
<dbReference type="InterPro" id="IPR000396">
    <property type="entry name" value="Pdiesterase2"/>
</dbReference>
<dbReference type="CDD" id="cd07735">
    <property type="entry name" value="class_II_PDE_MBL-fold"/>
    <property type="match status" value="1"/>
</dbReference>
<name>A0A940YUB2_9BURK</name>
<protein>
    <submittedName>
        <fullName evidence="2">3',5'-cyclic-nucleotide phosphodiesterase</fullName>
    </submittedName>
</protein>
<dbReference type="RefSeq" id="WP_210804669.1">
    <property type="nucleotide sequence ID" value="NZ_JAGQDE010000050.1"/>
</dbReference>
<evidence type="ECO:0000259" key="1">
    <source>
        <dbReference type="SMART" id="SM00849"/>
    </source>
</evidence>
<dbReference type="InterPro" id="IPR036866">
    <property type="entry name" value="RibonucZ/Hydroxyglut_hydro"/>
</dbReference>
<feature type="domain" description="Metallo-beta-lactamase" evidence="1">
    <location>
        <begin position="39"/>
        <end position="239"/>
    </location>
</feature>
<dbReference type="EMBL" id="JAGQDE010000050">
    <property type="protein sequence ID" value="MBQ0961988.1"/>
    <property type="molecule type" value="Genomic_DNA"/>
</dbReference>
<accession>A0A940YUB2</accession>
<comment type="caution">
    <text evidence="2">The sequence shown here is derived from an EMBL/GenBank/DDBJ whole genome shotgun (WGS) entry which is preliminary data.</text>
</comment>
<dbReference type="Proteomes" id="UP000678374">
    <property type="component" value="Unassembled WGS sequence"/>
</dbReference>
<sequence>MSNFLAQPAAPVVSAASPETRPATLRVLGCSGSIARDCRTTAFLLDDDVLIDAGTGVGDLSLDELLRVDHVLLSHSHLDHVLGVPLLADSVLRRRQGRGPIQVHALPQTLAVLRQHLFNDLLWPDFTRLPQPAQPVLSLHELAVGQTLELGAQRRRIRVLPARHTVPAVGYAVLGAGGDFVYTGDTGPNPALWEALRGLNLRQLVIEIAFSEGDRAIATDSLHHCPSTLAAELAQVPGHVEVLLTHVKPGEMPTVLAELAARLGPGRAVTALRAGQRLSLG</sequence>
<gene>
    <name evidence="2" type="ORF">KAK06_23825</name>
</gene>
<dbReference type="AlphaFoldDB" id="A0A940YUB2"/>
<evidence type="ECO:0000313" key="3">
    <source>
        <dbReference type="Proteomes" id="UP000678374"/>
    </source>
</evidence>
<reference evidence="2" key="1">
    <citation type="submission" date="2021-04" db="EMBL/GenBank/DDBJ databases">
        <title>The genome sequence of Ideonella sp. 4Y11.</title>
        <authorList>
            <person name="Liu Y."/>
        </authorList>
    </citation>
    <scope>NUCLEOTIDE SEQUENCE</scope>
    <source>
        <strain evidence="2">4Y11</strain>
    </source>
</reference>
<dbReference type="GO" id="GO:0004115">
    <property type="term" value="F:3',5'-cyclic-AMP phosphodiesterase activity"/>
    <property type="evidence" value="ECO:0007669"/>
    <property type="project" value="InterPro"/>
</dbReference>
<organism evidence="2 3">
    <name type="scientific">Ideonella aquatica</name>
    <dbReference type="NCBI Taxonomy" id="2824119"/>
    <lineage>
        <taxon>Bacteria</taxon>
        <taxon>Pseudomonadati</taxon>
        <taxon>Pseudomonadota</taxon>
        <taxon>Betaproteobacteria</taxon>
        <taxon>Burkholderiales</taxon>
        <taxon>Sphaerotilaceae</taxon>
        <taxon>Ideonella</taxon>
    </lineage>
</organism>
<dbReference type="PRINTS" id="PR00388">
    <property type="entry name" value="PDIESTERASE2"/>
</dbReference>
<proteinExistence type="predicted"/>